<comment type="caution">
    <text evidence="2">The sequence shown here is derived from an EMBL/GenBank/DDBJ whole genome shotgun (WGS) entry which is preliminary data.</text>
</comment>
<accession>A0A1Y1ZTB9</accession>
<sequence length="392" mass="42169">MWLSCALDTGRGRGPATKRIYVSSQSSSKRIRHDMRLPLLMLETLCLSRTVIRQQDPAAQCQWRGQQSVSISRLAGRNRRWTCRQAISARRRRSERWLQRLSPSAVRSQLAILAGLTGNIAVAVESVVGTLRRATRGAEGVCVCGVCRRGWLRAMLSPSAMCMLSHSMGGWVRRRGGRCGLALGRRLPSLAPEARPGARMTSVVRRSGPVSGSHIVRNLLRACYCQPYSCLSGRAPADQKETRPVRGCVRAGLSSRSHLSRRPLRALAAPSSAQAVSSAAWIGPQEQPQQVLLATTGLPGEYQSAPPWPHVLSPRRRQGAGPRHAPAAALDRLGRRPGLSKNDQPNEASMSSPTCSLPLLSHASHGPGLCVAPSAGCHPSSAGVNKGARGDL</sequence>
<reference evidence="2 3" key="1">
    <citation type="submission" date="2016-07" db="EMBL/GenBank/DDBJ databases">
        <title>Pervasive Adenine N6-methylation of Active Genes in Fungi.</title>
        <authorList>
            <consortium name="DOE Joint Genome Institute"/>
            <person name="Mondo S.J."/>
            <person name="Dannebaum R.O."/>
            <person name="Kuo R.C."/>
            <person name="Labutti K."/>
            <person name="Haridas S."/>
            <person name="Kuo A."/>
            <person name="Salamov A."/>
            <person name="Ahrendt S.R."/>
            <person name="Lipzen A."/>
            <person name="Sullivan W."/>
            <person name="Andreopoulos W.B."/>
            <person name="Clum A."/>
            <person name="Lindquist E."/>
            <person name="Daum C."/>
            <person name="Ramamoorthy G.K."/>
            <person name="Gryganskyi A."/>
            <person name="Culley D."/>
            <person name="Magnuson J.K."/>
            <person name="James T.Y."/>
            <person name="O'Malley M.A."/>
            <person name="Stajich J.E."/>
            <person name="Spatafora J.W."/>
            <person name="Visel A."/>
            <person name="Grigoriev I.V."/>
        </authorList>
    </citation>
    <scope>NUCLEOTIDE SEQUENCE [LARGE SCALE GENOMIC DNA]</scope>
    <source>
        <strain evidence="2 3">CBS 115471</strain>
    </source>
</reference>
<evidence type="ECO:0000256" key="1">
    <source>
        <dbReference type="SAM" id="MobiDB-lite"/>
    </source>
</evidence>
<feature type="compositionally biased region" description="Polar residues" evidence="1">
    <location>
        <begin position="341"/>
        <end position="354"/>
    </location>
</feature>
<evidence type="ECO:0000313" key="3">
    <source>
        <dbReference type="Proteomes" id="UP000193144"/>
    </source>
</evidence>
<dbReference type="EMBL" id="MCFA01000041">
    <property type="protein sequence ID" value="ORY13499.1"/>
    <property type="molecule type" value="Genomic_DNA"/>
</dbReference>
<protein>
    <submittedName>
        <fullName evidence="2">Uncharacterized protein</fullName>
    </submittedName>
</protein>
<name>A0A1Y1ZTB9_9PLEO</name>
<keyword evidence="3" id="KW-1185">Reference proteome</keyword>
<dbReference type="Proteomes" id="UP000193144">
    <property type="component" value="Unassembled WGS sequence"/>
</dbReference>
<proteinExistence type="predicted"/>
<feature type="region of interest" description="Disordered" evidence="1">
    <location>
        <begin position="304"/>
        <end position="354"/>
    </location>
</feature>
<dbReference type="AlphaFoldDB" id="A0A1Y1ZTB9"/>
<dbReference type="OrthoDB" id="10661956at2759"/>
<evidence type="ECO:0000313" key="2">
    <source>
        <dbReference type="EMBL" id="ORY13499.1"/>
    </source>
</evidence>
<organism evidence="2 3">
    <name type="scientific">Clohesyomyces aquaticus</name>
    <dbReference type="NCBI Taxonomy" id="1231657"/>
    <lineage>
        <taxon>Eukaryota</taxon>
        <taxon>Fungi</taxon>
        <taxon>Dikarya</taxon>
        <taxon>Ascomycota</taxon>
        <taxon>Pezizomycotina</taxon>
        <taxon>Dothideomycetes</taxon>
        <taxon>Pleosporomycetidae</taxon>
        <taxon>Pleosporales</taxon>
        <taxon>Lindgomycetaceae</taxon>
        <taxon>Clohesyomyces</taxon>
    </lineage>
</organism>
<gene>
    <name evidence="2" type="ORF">BCR34DRAFT_264378</name>
</gene>